<evidence type="ECO:0000256" key="1">
    <source>
        <dbReference type="ARBA" id="ARBA00004141"/>
    </source>
</evidence>
<accession>A0ABN7S3Y6</accession>
<keyword evidence="13" id="KW-1185">Reference proteome</keyword>
<reference evidence="12 13" key="1">
    <citation type="submission" date="2021-04" db="EMBL/GenBank/DDBJ databases">
        <authorList>
            <person name="Bliznina A."/>
        </authorList>
    </citation>
    <scope>NUCLEOTIDE SEQUENCE [LARGE SCALE GENOMIC DNA]</scope>
</reference>
<evidence type="ECO:0000256" key="2">
    <source>
        <dbReference type="ARBA" id="ARBA00009726"/>
    </source>
</evidence>
<dbReference type="InterPro" id="IPR027417">
    <property type="entry name" value="P-loop_NTPase"/>
</dbReference>
<evidence type="ECO:0000256" key="4">
    <source>
        <dbReference type="ARBA" id="ARBA00022692"/>
    </source>
</evidence>
<dbReference type="SUPFAM" id="SSF90123">
    <property type="entry name" value="ABC transporter transmembrane region"/>
    <property type="match status" value="2"/>
</dbReference>
<name>A0ABN7S3Y6_OIKDI</name>
<feature type="transmembrane region" description="Helical" evidence="9">
    <location>
        <begin position="265"/>
        <end position="285"/>
    </location>
</feature>
<feature type="domain" description="ABC transmembrane type-1" evidence="11">
    <location>
        <begin position="757"/>
        <end position="874"/>
    </location>
</feature>
<dbReference type="InterPro" id="IPR017871">
    <property type="entry name" value="ABC_transporter-like_CS"/>
</dbReference>
<feature type="domain" description="ABC transporter" evidence="10">
    <location>
        <begin position="436"/>
        <end position="660"/>
    </location>
</feature>
<comment type="similarity">
    <text evidence="2">Belongs to the ABC transporter superfamily. ABCC family. Conjugate transporter (TC 3.A.1.208) subfamily.</text>
</comment>
<organism evidence="12 13">
    <name type="scientific">Oikopleura dioica</name>
    <name type="common">Tunicate</name>
    <dbReference type="NCBI Taxonomy" id="34765"/>
    <lineage>
        <taxon>Eukaryota</taxon>
        <taxon>Metazoa</taxon>
        <taxon>Chordata</taxon>
        <taxon>Tunicata</taxon>
        <taxon>Appendicularia</taxon>
        <taxon>Copelata</taxon>
        <taxon>Oikopleuridae</taxon>
        <taxon>Oikopleura</taxon>
    </lineage>
</organism>
<dbReference type="PROSITE" id="PS50893">
    <property type="entry name" value="ABC_TRANSPORTER_2"/>
    <property type="match status" value="2"/>
</dbReference>
<evidence type="ECO:0000256" key="3">
    <source>
        <dbReference type="ARBA" id="ARBA00022448"/>
    </source>
</evidence>
<feature type="domain" description="ABC transporter" evidence="10">
    <location>
        <begin position="1004"/>
        <end position="1237"/>
    </location>
</feature>
<evidence type="ECO:0000259" key="11">
    <source>
        <dbReference type="PROSITE" id="PS50929"/>
    </source>
</evidence>
<dbReference type="Proteomes" id="UP001158576">
    <property type="component" value="Chromosome PAR"/>
</dbReference>
<dbReference type="Gene3D" id="3.40.50.300">
    <property type="entry name" value="P-loop containing nucleotide triphosphate hydrolases"/>
    <property type="match status" value="2"/>
</dbReference>
<dbReference type="PANTHER" id="PTHR24223:SF456">
    <property type="entry name" value="MULTIDRUG RESISTANCE-ASSOCIATED PROTEIN LETHAL(2)03659"/>
    <property type="match status" value="1"/>
</dbReference>
<evidence type="ECO:0000256" key="8">
    <source>
        <dbReference type="ARBA" id="ARBA00023136"/>
    </source>
</evidence>
<feature type="transmembrane region" description="Helical" evidence="9">
    <location>
        <begin position="343"/>
        <end position="366"/>
    </location>
</feature>
<evidence type="ECO:0000256" key="6">
    <source>
        <dbReference type="ARBA" id="ARBA00022840"/>
    </source>
</evidence>
<feature type="transmembrane region" description="Helical" evidence="9">
    <location>
        <begin position="163"/>
        <end position="188"/>
    </location>
</feature>
<dbReference type="CDD" id="cd03244">
    <property type="entry name" value="ABCC_MRP_domain2"/>
    <property type="match status" value="1"/>
</dbReference>
<dbReference type="PROSITE" id="PS50929">
    <property type="entry name" value="ABC_TM1F"/>
    <property type="match status" value="2"/>
</dbReference>
<dbReference type="SUPFAM" id="SSF52540">
    <property type="entry name" value="P-loop containing nucleoside triphosphate hydrolases"/>
    <property type="match status" value="2"/>
</dbReference>
<sequence>MKHRPGARNLIPIRCHKDKDAAPVDNAGFFNYVFFNWLSPVVFGLKRKDDSMIPFLSERESVTHCFEHMNACTAKEPTLGKALIKSVRGLVVAYFAAYMFWVLSLFGMSCVILPLFVAYLKAAQVPILSDDVSDNNTSSNFTDPSPEDDIFNFSDRPTFYHGLLLALLLFAFDFFRCMCYTSIFSAAFRIGQRMRAGINGLIINKVLRLKGGKGAKSGEVLNIVSADGDRLVDSSRAIGSAVCPLLGIILCYVIGYIVIGWPSLIGNGIITFSIPMFLFAGKLMVKYREEGSAASGNRIELLSEILASIRLLKMFAWEDSFLKRVKSARKVEATAYFKMNASVVILFGINTIIASLATIATFSSMYYLEMEMPSPARVFLMISMWNAVAALLRLVPLGLAAVSNLKAAITNCSAFLESEELIPYVQISGNKEENVAEFRDATLAWNSEGSDCLTGIDLFVKRGEVVCLTGSVGCGKTSVFGALTNQMFLRCGTVRMTNDISFAPQEPWLMAGTVRENILFGVEFDLDWYNKVTEACGLLPDFDQFDQSDQTSVGQEGIALSGGQRARIGLARAIYRKPALVILDDPLSAVDRHVAKLIWHSAIQGLLRAQSISVLISTHQLIFISGADRIYHMENGRVIESGTPESVLTESTDIGQRFKRFIGERGYSDFQSDVKTGRTEERRRIKMYETAEENTARIRKIIDPISEEPSTDDPKEGDALLKSKKDKMKEIRPSATLSTYSHVIMKGSGLLLFSSYVLLQFIIVGFVQGIIFWMGLWMSFLRGDLPFEGITKESFWHSNNFYMYGFLVAGVGVVVGTIAKSVNFSLMVKRIVDELIMSLVSKLLETKQRFYDVTPKGEIMARLSKDAEEVETYIIYTREIDVVLKFYKLHDRNSLFFYLFYCSCRWFTTRCDMISVFLTSSVGIFLIYSASYPDTDITPDIAGSILALTLQISALFQMTFRILVESHSRFASVSSILHYTKNLPLEESDAPVNPKSDEISPSSLIFKDVSLRYRKELPRVLRNLNIVISKGEHVGVVGRTGSGKSSLFTVLFHLSDATEGDVIINGRSTKNATLQELRKSLALIPQDPTLFGGTIRFNMDPENKNTDEQCIDALKTCGLAAKIEKLGGLEGTLERGGTNLSVGERQLFCMARAMVRKTNILLLDEATASVDGDYDANIQKVLRQEFKNTTVVTIAHRLNTIEDYDRILVLDDGEVAEFDTPAKLLENENGIYYSMVNA</sequence>
<dbReference type="Gene3D" id="1.20.1560.10">
    <property type="entry name" value="ABC transporter type 1, transmembrane domain"/>
    <property type="match status" value="2"/>
</dbReference>
<dbReference type="SMART" id="SM00382">
    <property type="entry name" value="AAA"/>
    <property type="match status" value="2"/>
</dbReference>
<feature type="transmembrane region" description="Helical" evidence="9">
    <location>
        <begin position="801"/>
        <end position="819"/>
    </location>
</feature>
<dbReference type="Pfam" id="PF00005">
    <property type="entry name" value="ABC_tran"/>
    <property type="match status" value="2"/>
</dbReference>
<feature type="transmembrane region" description="Helical" evidence="9">
    <location>
        <begin position="378"/>
        <end position="402"/>
    </location>
</feature>
<dbReference type="Pfam" id="PF00664">
    <property type="entry name" value="ABC_membrane"/>
    <property type="match status" value="2"/>
</dbReference>
<keyword evidence="3" id="KW-0813">Transport</keyword>
<protein>
    <submittedName>
        <fullName evidence="12">Oidioi.mRNA.OKI2018_I69.PAR.g11655.t1.cds</fullName>
    </submittedName>
</protein>
<feature type="transmembrane region" description="Helical" evidence="9">
    <location>
        <begin position="237"/>
        <end position="259"/>
    </location>
</feature>
<dbReference type="InterPro" id="IPR003439">
    <property type="entry name" value="ABC_transporter-like_ATP-bd"/>
</dbReference>
<evidence type="ECO:0000313" key="13">
    <source>
        <dbReference type="Proteomes" id="UP001158576"/>
    </source>
</evidence>
<evidence type="ECO:0000313" key="12">
    <source>
        <dbReference type="EMBL" id="CAG5087875.1"/>
    </source>
</evidence>
<dbReference type="InterPro" id="IPR011527">
    <property type="entry name" value="ABC1_TM_dom"/>
</dbReference>
<keyword evidence="4 9" id="KW-0812">Transmembrane</keyword>
<dbReference type="InterPro" id="IPR036640">
    <property type="entry name" value="ABC1_TM_sf"/>
</dbReference>
<feature type="domain" description="ABC transmembrane type-1" evidence="11">
    <location>
        <begin position="148"/>
        <end position="362"/>
    </location>
</feature>
<feature type="transmembrane region" description="Helical" evidence="9">
    <location>
        <begin position="750"/>
        <end position="781"/>
    </location>
</feature>
<keyword evidence="8 9" id="KW-0472">Membrane</keyword>
<evidence type="ECO:0000256" key="5">
    <source>
        <dbReference type="ARBA" id="ARBA00022741"/>
    </source>
</evidence>
<dbReference type="CDD" id="cd03250">
    <property type="entry name" value="ABCC_MRP_domain1"/>
    <property type="match status" value="1"/>
</dbReference>
<feature type="transmembrane region" description="Helical" evidence="9">
    <location>
        <begin position="913"/>
        <end position="930"/>
    </location>
</feature>
<dbReference type="InterPro" id="IPR003593">
    <property type="entry name" value="AAA+_ATPase"/>
</dbReference>
<evidence type="ECO:0000256" key="9">
    <source>
        <dbReference type="SAM" id="Phobius"/>
    </source>
</evidence>
<feature type="transmembrane region" description="Helical" evidence="9">
    <location>
        <begin position="91"/>
        <end position="120"/>
    </location>
</feature>
<evidence type="ECO:0000256" key="7">
    <source>
        <dbReference type="ARBA" id="ARBA00022989"/>
    </source>
</evidence>
<dbReference type="InterPro" id="IPR050173">
    <property type="entry name" value="ABC_transporter_C-like"/>
</dbReference>
<comment type="subcellular location">
    <subcellularLocation>
        <location evidence="1">Membrane</location>
        <topology evidence="1">Multi-pass membrane protein</topology>
    </subcellularLocation>
</comment>
<gene>
    <name evidence="12" type="ORF">OKIOD_LOCUS3213</name>
</gene>
<keyword evidence="6" id="KW-0067">ATP-binding</keyword>
<proteinExistence type="inferred from homology"/>
<evidence type="ECO:0000259" key="10">
    <source>
        <dbReference type="PROSITE" id="PS50893"/>
    </source>
</evidence>
<dbReference type="EMBL" id="OU015568">
    <property type="protein sequence ID" value="CAG5087875.1"/>
    <property type="molecule type" value="Genomic_DNA"/>
</dbReference>
<keyword evidence="7 9" id="KW-1133">Transmembrane helix</keyword>
<keyword evidence="5" id="KW-0547">Nucleotide-binding</keyword>
<dbReference type="PROSITE" id="PS00211">
    <property type="entry name" value="ABC_TRANSPORTER_1"/>
    <property type="match status" value="2"/>
</dbReference>
<dbReference type="PANTHER" id="PTHR24223">
    <property type="entry name" value="ATP-BINDING CASSETTE SUB-FAMILY C"/>
    <property type="match status" value="1"/>
</dbReference>
<feature type="transmembrane region" description="Helical" evidence="9">
    <location>
        <begin position="942"/>
        <end position="964"/>
    </location>
</feature>